<dbReference type="SUPFAM" id="SSF52777">
    <property type="entry name" value="CoA-dependent acyltransferases"/>
    <property type="match status" value="6"/>
</dbReference>
<comment type="cofactor">
    <cofactor evidence="2">
        <name>pantetheine 4'-phosphate</name>
        <dbReference type="ChEBI" id="CHEBI:47942"/>
    </cofactor>
</comment>
<dbReference type="Pfam" id="PF00501">
    <property type="entry name" value="AMP-binding"/>
    <property type="match status" value="2"/>
</dbReference>
<evidence type="ECO:0000259" key="24">
    <source>
        <dbReference type="PROSITE" id="PS52004"/>
    </source>
</evidence>
<dbReference type="GO" id="GO:0043041">
    <property type="term" value="P:amino acid activation for nonribosomal peptide biosynthetic process"/>
    <property type="evidence" value="ECO:0007669"/>
    <property type="project" value="TreeGrafter"/>
</dbReference>
<dbReference type="InterPro" id="IPR036736">
    <property type="entry name" value="ACP-like_sf"/>
</dbReference>
<evidence type="ECO:0000256" key="10">
    <source>
        <dbReference type="ARBA" id="ARBA00023268"/>
    </source>
</evidence>
<keyword evidence="6" id="KW-0276">Fatty acid metabolism</keyword>
<evidence type="ECO:0000256" key="9">
    <source>
        <dbReference type="ARBA" id="ARBA00023098"/>
    </source>
</evidence>
<dbReference type="InterPro" id="IPR023213">
    <property type="entry name" value="CAT-like_dom_sf"/>
</dbReference>
<dbReference type="SMART" id="SM00827">
    <property type="entry name" value="PKS_AT"/>
    <property type="match status" value="1"/>
</dbReference>
<dbReference type="PROSITE" id="PS00012">
    <property type="entry name" value="PHOSPHOPANTETHEINE"/>
    <property type="match status" value="2"/>
</dbReference>
<dbReference type="EMBL" id="CM001484">
    <property type="protein sequence ID" value="EIE99141.1"/>
    <property type="molecule type" value="Genomic_DNA"/>
</dbReference>
<evidence type="ECO:0000256" key="21">
    <source>
        <dbReference type="ARBA" id="ARBA00084020"/>
    </source>
</evidence>
<evidence type="ECO:0000313" key="25">
    <source>
        <dbReference type="EMBL" id="EIE99141.1"/>
    </source>
</evidence>
<dbReference type="InterPro" id="IPR025110">
    <property type="entry name" value="AMP-bd_C"/>
</dbReference>
<dbReference type="Pfam" id="PF00668">
    <property type="entry name" value="Condensation"/>
    <property type="match status" value="3"/>
</dbReference>
<evidence type="ECO:0000256" key="18">
    <source>
        <dbReference type="ARBA" id="ARBA00073623"/>
    </source>
</evidence>
<dbReference type="PROSITE" id="PS52004">
    <property type="entry name" value="KS3_2"/>
    <property type="match status" value="1"/>
</dbReference>
<dbReference type="STRING" id="928724.SacglDRAFT_02242"/>
<feature type="region of interest" description="Disordered" evidence="22">
    <location>
        <begin position="2257"/>
        <end position="2277"/>
    </location>
</feature>
<dbReference type="eggNOG" id="COG3321">
    <property type="taxonomic scope" value="Bacteria"/>
</dbReference>
<feature type="domain" description="Ketosynthase family 3 (KS3)" evidence="24">
    <location>
        <begin position="6"/>
        <end position="433"/>
    </location>
</feature>
<dbReference type="InterPro" id="IPR000873">
    <property type="entry name" value="AMP-dep_synth/lig_dom"/>
</dbReference>
<dbReference type="GO" id="GO:0006633">
    <property type="term" value="P:fatty acid biosynthetic process"/>
    <property type="evidence" value="ECO:0007669"/>
    <property type="project" value="InterPro"/>
</dbReference>
<keyword evidence="3" id="KW-0596">Phosphopantetheine</keyword>
<dbReference type="PANTHER" id="PTHR45527">
    <property type="entry name" value="NONRIBOSOMAL PEPTIDE SYNTHETASE"/>
    <property type="match status" value="1"/>
</dbReference>
<evidence type="ECO:0000256" key="12">
    <source>
        <dbReference type="ARBA" id="ARBA00050973"/>
    </source>
</evidence>
<sequence>MEQATGLEIAVIGLSGRFPQAPDVTRFWSLLCAGEEGIRELTAEELRASGVPETEFSARDYVRRAAVVDGEDLFDADYFGYTPREAALLDPQQRLFLECAVEALQSAGHDAEREKGAIGVFASVSVNEYGLRNVYPHRGLDDVVGYLQKLLSNDKDFIASRTAYKLGLRGPAVTVQTACSSSLVAIHLACQSLLAGESDLVLAGGSTIRVPQRIGYRGGENGIASPDGRCRPFDARAAGTIPGNGAGVVVLRRLQDALDDGDPIRAVIRGSAINNDGAAKIGYTAPSVTGQSEVIRAALAAAEVHPDTVGMVEAHGTATPLGDPIEVAALTKAYRAAGATGIGYCALGSLKGNVGHLDSAAGVAGVIKATLAVESNLIPPSPHFTEPNPEIDFANSPFYVSTELHAFPDRGPRRAGVSSFGIGGTNAHLILEQPPAPVSRPRRREAETIVLSARSASALARASERLAGHLASHAELNIADVAHTLQVGRPSLSHRRAFQARDLDEAIARLRDPDAGTTAEFESGEMPVTLLFPGQASQYPGMGRGLYDEEPAFREAIRECEELLRLHLDVPLRELLFTTGDEAAARLDRTEYTQPALFAIQYALARLWEDRGVRPVALLGHSIGEFVAAHLAGVFSLADALRLVVVRGRLVQSAPSGAMLATRLPAEELAPLLPENVALAADNGPAASVASGDAEAIEALRSRLAEDGVQTRLLRTAHAFHSPLVEPVLDEFRAAVESVTLHAPRTPYVTNVTGTWVDAAQATDPEHWCRHLRGTVRFAEGVRTLRDDVGGLLLETGPRRTVSGLAAAQVGPEAVVATLPDADPEREGAQLAEATGALWARGVAVDWSRIRGDERRGRVELPPYPFERRRYWISAPEPSETTEGPRARTWESTPTTASEPAPYLLVAEKDDPLRELFGTATATCAPEDVDAVAREHGPLRLVASSNPDTPPAPWRYAHLLADGLITGITVVTRAGLAVESADRPDLTAVALAAFADGGGCRVVDVGDVPASGRRRDAVLRALAAEVSAPEGPAVVAFRGTRRWVASTRSPETADPIRLRAGDTYAFVGDRGALADTLTGCVVRAADELDRADGVLVEPAPCDGSAASDWTEVARRLTEAEQRGRAIAATADRLGADHVVLVLPVGTELDRMVARCLALGVVSADLDCVTLEWEGQRRPEDWAGLLATTRSTALTVPATTATWVDTGDGDEAPVEPTPERTETEARVAAVMGNLLGIADVGLRKDFFALGGHSLLATQLAAQLSDHFGVTLSVRELLGDPTVAGIAAVIDEVRASREERALPVLRSHDWADELAPASSMQENLWFLQELDPASPFYVMANDVWLTGELDVTALRAALDELVRRHETLRTAMPLVDGRPVQRVEPPREQPLPIRDLTSLPERDAIAEVERIAAEFCREPFDLRVGHLLRTRLIRLAPRRHVLLVSTHHIVSDYWSSGLLFHEIFRLYEAFAAGRTPDLPELTVQYRDYARWQAALHDGHYLDDQVEYWKKRLAGAPPLLQLPTDRPRPAVQSRRGGWQEFDLSAETSARLTALAQEAEAAPFMVLLAALKALLHRYTGEEDLLVGTFNANRTRTELERVIGLFANTLVLRTEVRGDLTFRELLDRVRETCLGAYQHQDMPFERLVDEIAPGRDLSSNPLFQVMLVLESAPVGEIGATGLDVDVRALDNGTAKFDLLFIVFPGDAEHGAFHGLIEYNADLFDRETVERMAGHFTSLLTAAVTEPNTTVGALPLLDDAERALLTAWSGEPDPEPAAETLIDLVERRAAEHPERTAVRTASGSLSYRELDEDANRLAWRLRDLGAGPDAPVAVCLPRNERLIVTLLAAMKAGAAYLPLDPAYPAERLTFMLSDSGASVVVTTEATAPALSGTDATVLRIDAPETTELLTRREPTAPPRKLTARSAAYLLYTSGSTGRPKGATTEHGGLRVLLDWGRRLFDDDQLAGMLASSSVCFDSSVWEIFLPLCYGGCVVLVENVLQLPHLPKSVADTVRIVNTVPSAAAELARTGGIPAGAQVVSMAGEALPNAVVTDLHQLPGVRRVLNLYGLTEASVYSTFADLPGGPVDGTATIGGPVPGVRVSIRDERLQLVPVGVPGELCVAGPGLARGYHDRPALTAERFVPDPDGAPGTRLFRTRDLARWRPDGTLEFLGRADHQVKVRGFRIELGEVESAMRSHPGVLEAAVTTTRERGDLQLAGFYVPSGEDPGAEAIRAAMRAILPEYMVPAYLRCLPALPRTPNGKFDRKALPSVSETPRTGGRAARTPAEEIVSGIWAKVLGTGEVDPDDNFFALGGDSLRSLRVLGLLREKGFSLELQDLFRCQTVAELAAALERGGRPPEEPTAPFSLVSTEDRKLLPEGLVDAYPMAAAQAGTLYHSTVDPNTPVYHDLIGYHVRAPYDEDALRTALAAVVRRHPALRTSFDLATYSEPMQLVWAEAELPLDFRDLRELPDAEQQERIDAWLEEEKTRGFDWTRAPLARIQVFRRAEDRFHLVVSFHHSILDGWSISTLFGHWLTDYRRLTRGEPSLLGEEDSGTYREFVALERKAIKDPEQRDFWHRRTSALPSLRLPDKAGTVRGPRGQARQYVLDGAVAERLREAMRAEGLTVKYACLAVHLYVLGQLTGHCDVYTALAGNGRPPQPGVAEECGLFVNGVLLRTPLTDGSWTELARAVFDAECELMPYRHFPYAEVHRLAGAGLTVETGVNYVRYLAYESLADNEDVHVLDSTLFEETEFPFAVYFVADPQSPELLIRVQYDGHRFGSDWIDDVAARYLTALERFAADPHAPYGKPTGLTDHIAERFGLPPGGVERVSAMTPVQRDLYLEHAARPDVGAFLPAFSLDLGPDGDAERWRSVVRSITEQEELLRSAPVLLDGEPHLAVLASADVDCPLIDVREQENQPFGLLNAIPQFAQRPYAPEGEPLVRHLLVRDEHGHLQAVVGAHHAVIDGASVPELFRRMVEAYRSGGECAAPTDTVSFVDRVPEIAARFDREETLDYWRKVAAESAALPLPPVPEGDGRAVLRSVAALDGAELAEVRAWCEEHGLRLPGLLLTLFSAFVGRHADGEEDYLVYTLAGGRPERQSESLGCYLHVVPVHVPRPRPEESAADYAARFRERRRRARGHEAVSVFQQRRILPSDNLRFVFNFLPTEWIEKVAETGYATYEDVPFDEAHLTLREHPDRVELLFQCAPVLEWGEYFAEGFARFVVAAVRGGPLAAVPSVHGKAAEWLRRVGTGEASDPGRETVLEWVERAVADRPDAVALSEGDRSLRYRELAGKANRVARKLVELGAGPEDVVAVAIPRSFELVIALLGVLKSGAAFLPVDPELPTDRIAGMIADADARLGLTVTGTRTVLPELSWIVLDDPATTAELDALPDDDLAEHERRAPVSGSTPMYVLFTSGSTGRPKGVVVEHRGVVNRLRWMQDAFALSEDDVVAQKTPAGFDVSMWEFFWPLVTGARLEVLPPGAHRDPGQVAKIIRAAGVSVLHFVPSMLSVFVDHPDAAACTGVRDVVCSGEVLPAALRDRFSTVLPGARLHNLYGPTEATIDVTWWACAEDSGSSVPIGRPVPNTTLHVVDAAGRLVPPGVAGELCIGGVQVARGYMGRPELTAEQFVPDPYGATPGARMYRTGDLCRWRADGALDYLGRDDGQLKIRGQRAELGEIQAVLNEHPAVRAAVVRARDGGRGDGDVMLDAYLVPAPEAETLSVDDVRAHARMRLPGYMIPSTWTVLRELPVTANGKLDVAALPAPEAPTSRNSTGRVAPATELEATIAGVWADVLGVETPGVTDNFFDLGGHSLLLLRVHAKLQRELNRPLRIVDLFGHPTVRALASLLSGETDTGPRTRTGRNRRRTAAELKQKRLEARAAGVPKGERSR</sequence>
<dbReference type="Pfam" id="PF00698">
    <property type="entry name" value="Acyl_transf_1"/>
    <property type="match status" value="1"/>
</dbReference>
<dbReference type="SUPFAM" id="SSF47336">
    <property type="entry name" value="ACP-like"/>
    <property type="match status" value="3"/>
</dbReference>
<dbReference type="Gene3D" id="3.40.50.1820">
    <property type="entry name" value="alpha/beta hydrolase"/>
    <property type="match status" value="1"/>
</dbReference>
<dbReference type="HOGENOM" id="CLU_224220_0_0_11"/>
<dbReference type="FunFam" id="2.30.38.10:FF:000001">
    <property type="entry name" value="Non-ribosomal peptide synthetase PvdI"/>
    <property type="match status" value="1"/>
</dbReference>
<gene>
    <name evidence="25" type="ORF">SacglDRAFT_02242</name>
</gene>
<keyword evidence="8" id="KW-0560">Oxidoreductase</keyword>
<dbReference type="InterPro" id="IPR029058">
    <property type="entry name" value="AB_hydrolase_fold"/>
</dbReference>
<dbReference type="FunFam" id="3.40.50.980:FF:000002">
    <property type="entry name" value="Enterobactin synthetase component F"/>
    <property type="match status" value="1"/>
</dbReference>
<dbReference type="Pfam" id="PF22621">
    <property type="entry name" value="CurL-like_PKS_C"/>
    <property type="match status" value="1"/>
</dbReference>
<evidence type="ECO:0000256" key="22">
    <source>
        <dbReference type="SAM" id="MobiDB-lite"/>
    </source>
</evidence>
<evidence type="ECO:0000256" key="11">
    <source>
        <dbReference type="ARBA" id="ARBA00029443"/>
    </source>
</evidence>
<dbReference type="PROSITE" id="PS00606">
    <property type="entry name" value="KS3_1"/>
    <property type="match status" value="1"/>
</dbReference>
<dbReference type="InterPro" id="IPR020841">
    <property type="entry name" value="PKS_Beta-ketoAc_synthase_dom"/>
</dbReference>
<dbReference type="RefSeq" id="WP_005464520.1">
    <property type="nucleotide sequence ID" value="NZ_CM001484.1"/>
</dbReference>
<dbReference type="GO" id="GO:0004315">
    <property type="term" value="F:3-oxoacyl-[acyl-carrier-protein] synthase activity"/>
    <property type="evidence" value="ECO:0007669"/>
    <property type="project" value="InterPro"/>
</dbReference>
<dbReference type="InterPro" id="IPR010071">
    <property type="entry name" value="AA_adenyl_dom"/>
</dbReference>
<evidence type="ECO:0000256" key="3">
    <source>
        <dbReference type="ARBA" id="ARBA00022450"/>
    </source>
</evidence>
<keyword evidence="26" id="KW-1185">Reference proteome</keyword>
<name>I1D2G7_9PSEU</name>
<evidence type="ECO:0000256" key="14">
    <source>
        <dbReference type="ARBA" id="ARBA00052119"/>
    </source>
</evidence>
<dbReference type="Gene3D" id="2.30.38.10">
    <property type="entry name" value="Luciferase, Domain 3"/>
    <property type="match status" value="1"/>
</dbReference>
<evidence type="ECO:0000256" key="6">
    <source>
        <dbReference type="ARBA" id="ARBA00022832"/>
    </source>
</evidence>
<dbReference type="Gene3D" id="3.40.366.10">
    <property type="entry name" value="Malonyl-Coenzyme A Acyl Carrier Protein, domain 2"/>
    <property type="match status" value="1"/>
</dbReference>
<dbReference type="Pfam" id="PF02801">
    <property type="entry name" value="Ketoacyl-synt_C"/>
    <property type="match status" value="1"/>
</dbReference>
<dbReference type="FunFam" id="3.40.47.10:FF:000042">
    <property type="entry name" value="Polyketide synthase Pks13"/>
    <property type="match status" value="1"/>
</dbReference>
<dbReference type="InterPro" id="IPR045851">
    <property type="entry name" value="AMP-bd_C_sf"/>
</dbReference>
<feature type="region of interest" description="Disordered" evidence="22">
    <location>
        <begin position="3844"/>
        <end position="3886"/>
    </location>
</feature>
<dbReference type="GO" id="GO:0034081">
    <property type="term" value="C:polyketide synthase complex"/>
    <property type="evidence" value="ECO:0007669"/>
    <property type="project" value="UniProtKB-ARBA"/>
</dbReference>
<dbReference type="Gene3D" id="3.30.70.250">
    <property type="entry name" value="Malonyl-CoA ACP transacylase, ACP-binding"/>
    <property type="match status" value="1"/>
</dbReference>
<dbReference type="Gene3D" id="3.30.559.30">
    <property type="entry name" value="Nonribosomal peptide synthetase, condensation domain"/>
    <property type="match status" value="3"/>
</dbReference>
<comment type="similarity">
    <text evidence="11">In the C-terminal section; belongs to the NRP synthetase family.</text>
</comment>
<evidence type="ECO:0000256" key="13">
    <source>
        <dbReference type="ARBA" id="ARBA00051971"/>
    </source>
</evidence>
<evidence type="ECO:0000313" key="26">
    <source>
        <dbReference type="Proteomes" id="UP000005087"/>
    </source>
</evidence>
<comment type="function">
    <text evidence="16">Part of the PpsABCDE complex involved in the biosynthesis of the lipid core common to phthiocerols and phenolphthiocerols by successive additions of malonyl-CoA or methylmalonyl-CoA extender units. PpsA can accept as substrate the activated forms of either icosanoyl (C20), docosanoyl (C22) or lignoceroyl (C24) groups from FadD26, or a (4-hydroxyphenyl)-C17 or (4-hydroxyphenyl)-C19 fatty acyl from FadD29. PpsA initiates the biosynthesis and extends its substrate using a malonyl-CoA extender unit. The PpsB and PpsC proteins add the second and third malonyl-CoA extender units. PpsD adds an (R)-methylmalonyl unit and PpsE adds a second (R)-methylmalonyl unit. The incorporation of the methylmalonyl units results in formation of two branched methyl groups in the elongated product.</text>
</comment>
<dbReference type="FunFam" id="1.10.1200.10:FF:000016">
    <property type="entry name" value="Non-ribosomal peptide synthase"/>
    <property type="match status" value="1"/>
</dbReference>
<dbReference type="eggNOG" id="COG1020">
    <property type="taxonomic scope" value="Bacteria"/>
</dbReference>
<dbReference type="InterPro" id="IPR042099">
    <property type="entry name" value="ANL_N_sf"/>
</dbReference>
<dbReference type="SUPFAM" id="SSF53901">
    <property type="entry name" value="Thiolase-like"/>
    <property type="match status" value="1"/>
</dbReference>
<dbReference type="Pfam" id="PF13193">
    <property type="entry name" value="AMP-binding_C"/>
    <property type="match status" value="2"/>
</dbReference>
<dbReference type="Gene3D" id="3.30.559.10">
    <property type="entry name" value="Chloramphenicol acetyltransferase-like domain"/>
    <property type="match status" value="3"/>
</dbReference>
<dbReference type="InterPro" id="IPR018201">
    <property type="entry name" value="Ketoacyl_synth_AS"/>
</dbReference>
<dbReference type="InterPro" id="IPR016035">
    <property type="entry name" value="Acyl_Trfase/lysoPLipase"/>
</dbReference>
<protein>
    <recommendedName>
        <fullName evidence="18">Phenolphthiocerol/phthiocerol polyketide synthase subunit E</fullName>
        <ecNumber evidence="17">2.3.1.292</ecNumber>
    </recommendedName>
    <alternativeName>
        <fullName evidence="20">(Phenol)carboxyphthiodiolenone synthase subunit E</fullName>
    </alternativeName>
    <alternativeName>
        <fullName evidence="21">Beta-ketoacyl-acyl-carrier-protein synthase I</fullName>
    </alternativeName>
    <alternativeName>
        <fullName evidence="19">Phthiocerol synthesis polyketide synthase type I PpsE</fullName>
    </alternativeName>
</protein>
<dbReference type="InterPro" id="IPR009081">
    <property type="entry name" value="PP-bd_ACP"/>
</dbReference>
<dbReference type="CDD" id="cd17646">
    <property type="entry name" value="A_NRPS_AB3403-like"/>
    <property type="match status" value="1"/>
</dbReference>
<evidence type="ECO:0000256" key="2">
    <source>
        <dbReference type="ARBA" id="ARBA00001957"/>
    </source>
</evidence>
<dbReference type="SMART" id="SM00823">
    <property type="entry name" value="PKS_PP"/>
    <property type="match status" value="3"/>
</dbReference>
<dbReference type="GO" id="GO:0044550">
    <property type="term" value="P:secondary metabolite biosynthetic process"/>
    <property type="evidence" value="ECO:0007669"/>
    <property type="project" value="TreeGrafter"/>
</dbReference>
<dbReference type="FunFam" id="3.40.50.980:FF:000001">
    <property type="entry name" value="Non-ribosomal peptide synthetase"/>
    <property type="match status" value="1"/>
</dbReference>
<dbReference type="InterPro" id="IPR016039">
    <property type="entry name" value="Thiolase-like"/>
</dbReference>
<dbReference type="OrthoDB" id="5478077at2"/>
<dbReference type="InterPro" id="IPR020806">
    <property type="entry name" value="PKS_PP-bd"/>
</dbReference>
<dbReference type="InterPro" id="IPR014031">
    <property type="entry name" value="Ketoacyl_synth_C"/>
</dbReference>
<dbReference type="InterPro" id="IPR001242">
    <property type="entry name" value="Condensation_dom"/>
</dbReference>
<dbReference type="FunFam" id="3.40.50.12780:FF:000012">
    <property type="entry name" value="Non-ribosomal peptide synthetase"/>
    <property type="match status" value="1"/>
</dbReference>
<feature type="region of interest" description="Disordered" evidence="22">
    <location>
        <begin position="877"/>
        <end position="897"/>
    </location>
</feature>
<dbReference type="InterPro" id="IPR006162">
    <property type="entry name" value="Ppantetheine_attach_site"/>
</dbReference>
<dbReference type="PROSITE" id="PS50075">
    <property type="entry name" value="CARRIER"/>
    <property type="match status" value="3"/>
</dbReference>
<evidence type="ECO:0000256" key="4">
    <source>
        <dbReference type="ARBA" id="ARBA00022553"/>
    </source>
</evidence>
<evidence type="ECO:0000256" key="7">
    <source>
        <dbReference type="ARBA" id="ARBA00022857"/>
    </source>
</evidence>
<evidence type="ECO:0000256" key="1">
    <source>
        <dbReference type="ARBA" id="ARBA00001937"/>
    </source>
</evidence>
<organism evidence="25 26">
    <name type="scientific">Saccharomonospora glauca K62</name>
    <dbReference type="NCBI Taxonomy" id="928724"/>
    <lineage>
        <taxon>Bacteria</taxon>
        <taxon>Bacillati</taxon>
        <taxon>Actinomycetota</taxon>
        <taxon>Actinomycetes</taxon>
        <taxon>Pseudonocardiales</taxon>
        <taxon>Pseudonocardiaceae</taxon>
        <taxon>Saccharomonospora</taxon>
    </lineage>
</organism>
<dbReference type="FunFam" id="1.10.1200.10:FF:000005">
    <property type="entry name" value="Nonribosomal peptide synthetase 1"/>
    <property type="match status" value="1"/>
</dbReference>
<keyword evidence="9" id="KW-0443">Lipid metabolism</keyword>
<keyword evidence="7" id="KW-0521">NADP</keyword>
<keyword evidence="4" id="KW-0597">Phosphoprotein</keyword>
<dbReference type="CDD" id="cd19531">
    <property type="entry name" value="LCL_NRPS-like"/>
    <property type="match status" value="1"/>
</dbReference>
<dbReference type="Proteomes" id="UP000005087">
    <property type="component" value="Chromosome"/>
</dbReference>
<dbReference type="SMART" id="SM00825">
    <property type="entry name" value="PKS_KS"/>
    <property type="match status" value="1"/>
</dbReference>
<comment type="catalytic activity">
    <reaction evidence="15">
        <text>icosanoyl-[(phenol)carboxyphthiodiolenone synthase] + 2 (S)-methylmalonyl-CoA + 3 malonyl-CoA + 5 NADPH + 10 H(+) = C32-carboxyphthiodiolenone-[(phenol)carboxyphthiodiolenone synthase] + 5 CO2 + 5 NADP(+) + 5 CoA + 2 H2O</text>
        <dbReference type="Rhea" id="RHEA:57748"/>
        <dbReference type="Rhea" id="RHEA-COMP:14985"/>
        <dbReference type="Rhea" id="RHEA-COMP:14986"/>
        <dbReference type="ChEBI" id="CHEBI:15377"/>
        <dbReference type="ChEBI" id="CHEBI:15378"/>
        <dbReference type="ChEBI" id="CHEBI:16526"/>
        <dbReference type="ChEBI" id="CHEBI:57287"/>
        <dbReference type="ChEBI" id="CHEBI:57327"/>
        <dbReference type="ChEBI" id="CHEBI:57384"/>
        <dbReference type="ChEBI" id="CHEBI:57783"/>
        <dbReference type="ChEBI" id="CHEBI:58349"/>
        <dbReference type="ChEBI" id="CHEBI:87848"/>
        <dbReference type="ChEBI" id="CHEBI:142236"/>
        <dbReference type="EC" id="2.3.1.292"/>
    </reaction>
</comment>
<feature type="domain" description="Carrier" evidence="23">
    <location>
        <begin position="1217"/>
        <end position="1292"/>
    </location>
</feature>
<dbReference type="Gene3D" id="1.10.1200.10">
    <property type="entry name" value="ACP-like"/>
    <property type="match status" value="2"/>
</dbReference>
<comment type="cofactor">
    <cofactor evidence="1">
        <name>NADP(+)</name>
        <dbReference type="ChEBI" id="CHEBI:58349"/>
    </cofactor>
</comment>
<dbReference type="GO" id="GO:0071766">
    <property type="term" value="P:Actinobacterium-type cell wall biogenesis"/>
    <property type="evidence" value="ECO:0007669"/>
    <property type="project" value="UniProtKB-ARBA"/>
</dbReference>
<dbReference type="GO" id="GO:0016491">
    <property type="term" value="F:oxidoreductase activity"/>
    <property type="evidence" value="ECO:0007669"/>
    <property type="project" value="UniProtKB-KW"/>
</dbReference>
<feature type="domain" description="Carrier" evidence="23">
    <location>
        <begin position="3773"/>
        <end position="3848"/>
    </location>
</feature>
<evidence type="ECO:0000256" key="16">
    <source>
        <dbReference type="ARBA" id="ARBA00058455"/>
    </source>
</evidence>
<dbReference type="NCBIfam" id="TIGR01733">
    <property type="entry name" value="AA-adenyl-dom"/>
    <property type="match status" value="2"/>
</dbReference>
<dbReference type="InterPro" id="IPR016036">
    <property type="entry name" value="Malonyl_transacylase_ACP-bd"/>
</dbReference>
<evidence type="ECO:0000256" key="5">
    <source>
        <dbReference type="ARBA" id="ARBA00022679"/>
    </source>
</evidence>
<comment type="catalytic activity">
    <reaction evidence="13">
        <text>19-(4-hydroxyphenyl)nonadecanoyl-[(phenol)carboxyphthiodiolenone synthase] + 2 (S)-methylmalonyl-CoA + 3 malonyl-CoA + 5 NADPH + 10 H(+) = C37-(phenol)carboxyphthiodiolenone-[(phenol)carboxyphthiodiolenone synthase] + 5 CO2 + 5 NADP(+) + 5 CoA + 2 H2O</text>
        <dbReference type="Rhea" id="RHEA:57760"/>
        <dbReference type="Rhea" id="RHEA-COMP:14273"/>
        <dbReference type="Rhea" id="RHEA-COMP:14990"/>
        <dbReference type="ChEBI" id="CHEBI:15377"/>
        <dbReference type="ChEBI" id="CHEBI:15378"/>
        <dbReference type="ChEBI" id="CHEBI:16526"/>
        <dbReference type="ChEBI" id="CHEBI:57287"/>
        <dbReference type="ChEBI" id="CHEBI:57327"/>
        <dbReference type="ChEBI" id="CHEBI:57384"/>
        <dbReference type="ChEBI" id="CHEBI:57783"/>
        <dbReference type="ChEBI" id="CHEBI:58349"/>
        <dbReference type="ChEBI" id="CHEBI:133301"/>
        <dbReference type="ChEBI" id="CHEBI:142260"/>
        <dbReference type="EC" id="2.3.1.292"/>
    </reaction>
</comment>
<dbReference type="InterPro" id="IPR020845">
    <property type="entry name" value="AMP-binding_CS"/>
</dbReference>
<comment type="catalytic activity">
    <reaction evidence="12">
        <text>17-(4-hydroxyphenyl)heptadecanoyl-[(phenol)carboxyphthiodiolenone synthase] + 2 (S)-methylmalonyl-CoA + 3 malonyl-CoA + 5 NADPH + 10 H(+) = C35-(phenol)carboxyphthiodiolenone-[(phenol)carboxyphthiodiolenone synthase] + 5 CO2 + 5 NADP(+) + 5 CoA + 2 H2O</text>
        <dbReference type="Rhea" id="RHEA:57756"/>
        <dbReference type="Rhea" id="RHEA-COMP:14272"/>
        <dbReference type="Rhea" id="RHEA-COMP:14989"/>
        <dbReference type="ChEBI" id="CHEBI:15377"/>
        <dbReference type="ChEBI" id="CHEBI:15378"/>
        <dbReference type="ChEBI" id="CHEBI:16526"/>
        <dbReference type="ChEBI" id="CHEBI:57287"/>
        <dbReference type="ChEBI" id="CHEBI:57327"/>
        <dbReference type="ChEBI" id="CHEBI:57384"/>
        <dbReference type="ChEBI" id="CHEBI:57783"/>
        <dbReference type="ChEBI" id="CHEBI:58349"/>
        <dbReference type="ChEBI" id="CHEBI:133300"/>
        <dbReference type="ChEBI" id="CHEBI:142259"/>
        <dbReference type="EC" id="2.3.1.292"/>
    </reaction>
</comment>
<dbReference type="Pfam" id="PF00109">
    <property type="entry name" value="ketoacyl-synt"/>
    <property type="match status" value="1"/>
</dbReference>
<dbReference type="Gene3D" id="3.30.300.30">
    <property type="match status" value="2"/>
</dbReference>
<keyword evidence="10" id="KW-0511">Multifunctional enzyme</keyword>
<dbReference type="Gene3D" id="3.30.70.3290">
    <property type="match status" value="1"/>
</dbReference>
<evidence type="ECO:0000256" key="20">
    <source>
        <dbReference type="ARBA" id="ARBA00078169"/>
    </source>
</evidence>
<reference evidence="25 26" key="1">
    <citation type="submission" date="2011-09" db="EMBL/GenBank/DDBJ databases">
        <authorList>
            <consortium name="US DOE Joint Genome Institute (JGI-PGF)"/>
            <person name="Lucas S."/>
            <person name="Han J."/>
            <person name="Lapidus A."/>
            <person name="Cheng J.-F."/>
            <person name="Goodwin L."/>
            <person name="Pitluck S."/>
            <person name="Peters L."/>
            <person name="Land M.L."/>
            <person name="Hauser L."/>
            <person name="Brambilla E."/>
            <person name="Klenk H.-P."/>
            <person name="Woyke T.J."/>
        </authorList>
    </citation>
    <scope>NUCLEOTIDE SEQUENCE [LARGE SCALE GENOMIC DNA]</scope>
    <source>
        <strain evidence="25 26">K62</strain>
    </source>
</reference>
<proteinExistence type="inferred from homology"/>
<dbReference type="InterPro" id="IPR014043">
    <property type="entry name" value="Acyl_transferase_dom"/>
</dbReference>
<dbReference type="PROSITE" id="PS00455">
    <property type="entry name" value="AMP_BINDING"/>
    <property type="match status" value="2"/>
</dbReference>
<reference evidence="26" key="2">
    <citation type="submission" date="2012-01" db="EMBL/GenBank/DDBJ databases">
        <title>Noncontiguous Finished sequence of chromosome of Saccharomonospora glauca K62.</title>
        <authorList>
            <consortium name="US DOE Joint Genome Institute"/>
            <person name="Lucas S."/>
            <person name="Han J."/>
            <person name="Lapidus A."/>
            <person name="Cheng J.-F."/>
            <person name="Goodwin L."/>
            <person name="Pitluck S."/>
            <person name="Peters L."/>
            <person name="Mikhailova N."/>
            <person name="Held B."/>
            <person name="Detter J.C."/>
            <person name="Han C."/>
            <person name="Tapia R."/>
            <person name="Land M."/>
            <person name="Hauser L."/>
            <person name="Kyrpides N."/>
            <person name="Ivanova N."/>
            <person name="Pagani I."/>
            <person name="Brambilla E.-M."/>
            <person name="Klenk H.-P."/>
            <person name="Woyke T."/>
        </authorList>
    </citation>
    <scope>NUCLEOTIDE SEQUENCE [LARGE SCALE GENOMIC DNA]</scope>
    <source>
        <strain evidence="26">K62</strain>
    </source>
</reference>
<feature type="domain" description="Carrier" evidence="23">
    <location>
        <begin position="2275"/>
        <end position="2349"/>
    </location>
</feature>
<dbReference type="GO" id="GO:0031177">
    <property type="term" value="F:phosphopantetheine binding"/>
    <property type="evidence" value="ECO:0007669"/>
    <property type="project" value="InterPro"/>
</dbReference>
<dbReference type="InterPro" id="IPR014030">
    <property type="entry name" value="Ketoacyl_synth_N"/>
</dbReference>
<dbReference type="Pfam" id="PF00550">
    <property type="entry name" value="PP-binding"/>
    <property type="match status" value="3"/>
</dbReference>
<dbReference type="PANTHER" id="PTHR45527:SF1">
    <property type="entry name" value="FATTY ACID SYNTHASE"/>
    <property type="match status" value="1"/>
</dbReference>
<dbReference type="CDD" id="cd00833">
    <property type="entry name" value="PKS"/>
    <property type="match status" value="1"/>
</dbReference>
<dbReference type="SUPFAM" id="SSF52151">
    <property type="entry name" value="FabD/lysophospholipase-like"/>
    <property type="match status" value="1"/>
</dbReference>
<dbReference type="Gene3D" id="3.40.47.10">
    <property type="match status" value="1"/>
</dbReference>
<evidence type="ECO:0000256" key="17">
    <source>
        <dbReference type="ARBA" id="ARBA00066974"/>
    </source>
</evidence>
<evidence type="ECO:0000256" key="19">
    <source>
        <dbReference type="ARBA" id="ARBA00075053"/>
    </source>
</evidence>
<comment type="catalytic activity">
    <reaction evidence="14">
        <text>docosanoyl-[(phenol)carboxyphthiodiolenone synthase] + 2 (S)-methylmalonyl-CoA + 3 malonyl-CoA + 5 NADPH + 10 H(+) = C34-carboxyphthiodiolenone-[(phenol)carboxyphthiodiolenone synthase] + 5 CO2 + 5 NADP(+) + 5 CoA + 2 H2O</text>
        <dbReference type="Rhea" id="RHEA:57752"/>
        <dbReference type="Rhea" id="RHEA-COMP:14987"/>
        <dbReference type="Rhea" id="RHEA-COMP:14988"/>
        <dbReference type="ChEBI" id="CHEBI:15377"/>
        <dbReference type="ChEBI" id="CHEBI:15378"/>
        <dbReference type="ChEBI" id="CHEBI:16526"/>
        <dbReference type="ChEBI" id="CHEBI:57287"/>
        <dbReference type="ChEBI" id="CHEBI:57327"/>
        <dbReference type="ChEBI" id="CHEBI:57384"/>
        <dbReference type="ChEBI" id="CHEBI:57783"/>
        <dbReference type="ChEBI" id="CHEBI:58349"/>
        <dbReference type="ChEBI" id="CHEBI:142237"/>
        <dbReference type="ChEBI" id="CHEBI:142238"/>
        <dbReference type="EC" id="2.3.1.292"/>
    </reaction>
</comment>
<dbReference type="EC" id="2.3.1.292" evidence="17"/>
<accession>I1D2G7</accession>
<dbReference type="InterPro" id="IPR001227">
    <property type="entry name" value="Ac_transferase_dom_sf"/>
</dbReference>
<dbReference type="Gene3D" id="3.40.50.980">
    <property type="match status" value="2"/>
</dbReference>
<evidence type="ECO:0000256" key="8">
    <source>
        <dbReference type="ARBA" id="ARBA00023002"/>
    </source>
</evidence>
<evidence type="ECO:0000259" key="23">
    <source>
        <dbReference type="PROSITE" id="PS50075"/>
    </source>
</evidence>
<dbReference type="SUPFAM" id="SSF56801">
    <property type="entry name" value="Acetyl-CoA synthetase-like"/>
    <property type="match status" value="2"/>
</dbReference>
<feature type="compositionally biased region" description="Basic and acidic residues" evidence="22">
    <location>
        <begin position="3863"/>
        <end position="3874"/>
    </location>
</feature>
<dbReference type="SUPFAM" id="SSF55048">
    <property type="entry name" value="Probable ACP-binding domain of malonyl-CoA ACP transacylase"/>
    <property type="match status" value="1"/>
</dbReference>
<dbReference type="Gene3D" id="3.40.50.12780">
    <property type="entry name" value="N-terminal domain of ligase-like"/>
    <property type="match status" value="1"/>
</dbReference>
<evidence type="ECO:0000256" key="15">
    <source>
        <dbReference type="ARBA" id="ARBA00052745"/>
    </source>
</evidence>
<keyword evidence="5" id="KW-0808">Transferase</keyword>